<dbReference type="InterPro" id="IPR036388">
    <property type="entry name" value="WH-like_DNA-bd_sf"/>
</dbReference>
<accession>A0ABU1KYV4</accession>
<dbReference type="CDD" id="cd00090">
    <property type="entry name" value="HTH_ARSR"/>
    <property type="match status" value="1"/>
</dbReference>
<dbReference type="PANTHER" id="PTHR30136">
    <property type="entry name" value="HELIX-TURN-HELIX TRANSCRIPTIONAL REGULATOR, ICLR FAMILY"/>
    <property type="match status" value="1"/>
</dbReference>
<dbReference type="GO" id="GO:0003677">
    <property type="term" value="F:DNA binding"/>
    <property type="evidence" value="ECO:0007669"/>
    <property type="project" value="UniProtKB-KW"/>
</dbReference>
<keyword evidence="3" id="KW-0804">Transcription</keyword>
<dbReference type="InterPro" id="IPR029016">
    <property type="entry name" value="GAF-like_dom_sf"/>
</dbReference>
<dbReference type="InterPro" id="IPR011991">
    <property type="entry name" value="ArsR-like_HTH"/>
</dbReference>
<dbReference type="Pfam" id="PF01614">
    <property type="entry name" value="IclR_C"/>
    <property type="match status" value="1"/>
</dbReference>
<dbReference type="SUPFAM" id="SSF55781">
    <property type="entry name" value="GAF domain-like"/>
    <property type="match status" value="1"/>
</dbReference>
<protein>
    <submittedName>
        <fullName evidence="6">DNA-binding IclR family transcriptional regulator</fullName>
    </submittedName>
</protein>
<keyword evidence="2 6" id="KW-0238">DNA-binding</keyword>
<dbReference type="Gene3D" id="1.10.10.10">
    <property type="entry name" value="Winged helix-like DNA-binding domain superfamily/Winged helix DNA-binding domain"/>
    <property type="match status" value="1"/>
</dbReference>
<feature type="domain" description="HTH iclR-type" evidence="4">
    <location>
        <begin position="13"/>
        <end position="76"/>
    </location>
</feature>
<gene>
    <name evidence="6" type="ORF">J2776_002863</name>
</gene>
<dbReference type="PROSITE" id="PS51078">
    <property type="entry name" value="ICLR_ED"/>
    <property type="match status" value="1"/>
</dbReference>
<dbReference type="InterPro" id="IPR014757">
    <property type="entry name" value="Tscrpt_reg_IclR_C"/>
</dbReference>
<dbReference type="PROSITE" id="PS51077">
    <property type="entry name" value="HTH_ICLR"/>
    <property type="match status" value="1"/>
</dbReference>
<dbReference type="EMBL" id="JAVDQN010000002">
    <property type="protein sequence ID" value="MDR6376163.1"/>
    <property type="molecule type" value="Genomic_DNA"/>
</dbReference>
<evidence type="ECO:0000256" key="2">
    <source>
        <dbReference type="ARBA" id="ARBA00023125"/>
    </source>
</evidence>
<evidence type="ECO:0000313" key="6">
    <source>
        <dbReference type="EMBL" id="MDR6376163.1"/>
    </source>
</evidence>
<sequence length="265" mass="28816">MDKTLSTKTTAKSKSLERSIAILRALASPQSRGLALVELARFTGLPHPTVLRLLRQLSDEGFVVMRQPERRYVLGPLAFELGLAAADQFDIREHAVHSMNNLLSATQETCYLVVRSGTEAVCVDRREGTSPIRVLTLNIGSRRPLGVGAAGLAILSSLPDDESGRLIENLEERLRPFNRLTTGDLREHVAETRNRGFAVSSNWVTLGVTGIGVAIFDANRRPYAAVSVAAVSHRIPADRWSEIAAVLQGQAKLIEGSMQAATRNA</sequence>
<dbReference type="SMART" id="SM00346">
    <property type="entry name" value="HTH_ICLR"/>
    <property type="match status" value="1"/>
</dbReference>
<organism evidence="6 7">
    <name type="scientific">Paraburkholderia caledonica</name>
    <dbReference type="NCBI Taxonomy" id="134536"/>
    <lineage>
        <taxon>Bacteria</taxon>
        <taxon>Pseudomonadati</taxon>
        <taxon>Pseudomonadota</taxon>
        <taxon>Betaproteobacteria</taxon>
        <taxon>Burkholderiales</taxon>
        <taxon>Burkholderiaceae</taxon>
        <taxon>Paraburkholderia</taxon>
    </lineage>
</organism>
<keyword evidence="1" id="KW-0805">Transcription regulation</keyword>
<dbReference type="Proteomes" id="UP001185254">
    <property type="component" value="Unassembled WGS sequence"/>
</dbReference>
<dbReference type="Gene3D" id="3.30.450.40">
    <property type="match status" value="1"/>
</dbReference>
<evidence type="ECO:0000313" key="7">
    <source>
        <dbReference type="Proteomes" id="UP001185254"/>
    </source>
</evidence>
<evidence type="ECO:0000259" key="5">
    <source>
        <dbReference type="PROSITE" id="PS51078"/>
    </source>
</evidence>
<keyword evidence="7" id="KW-1185">Reference proteome</keyword>
<dbReference type="SUPFAM" id="SSF46785">
    <property type="entry name" value="Winged helix' DNA-binding domain"/>
    <property type="match status" value="1"/>
</dbReference>
<name>A0ABU1KYV4_9BURK</name>
<reference evidence="6 7" key="1">
    <citation type="submission" date="2023-07" db="EMBL/GenBank/DDBJ databases">
        <title>Sorghum-associated microbial communities from plants grown in Nebraska, USA.</title>
        <authorList>
            <person name="Schachtman D."/>
        </authorList>
    </citation>
    <scope>NUCLEOTIDE SEQUENCE [LARGE SCALE GENOMIC DNA]</scope>
    <source>
        <strain evidence="6 7">DS1039</strain>
    </source>
</reference>
<evidence type="ECO:0000256" key="1">
    <source>
        <dbReference type="ARBA" id="ARBA00023015"/>
    </source>
</evidence>
<dbReference type="InterPro" id="IPR005471">
    <property type="entry name" value="Tscrpt_reg_IclR_N"/>
</dbReference>
<dbReference type="InterPro" id="IPR050707">
    <property type="entry name" value="HTH_MetabolicPath_Reg"/>
</dbReference>
<comment type="caution">
    <text evidence="6">The sequence shown here is derived from an EMBL/GenBank/DDBJ whole genome shotgun (WGS) entry which is preliminary data.</text>
</comment>
<dbReference type="Pfam" id="PF09339">
    <property type="entry name" value="HTH_IclR"/>
    <property type="match status" value="1"/>
</dbReference>
<evidence type="ECO:0000259" key="4">
    <source>
        <dbReference type="PROSITE" id="PS51077"/>
    </source>
</evidence>
<evidence type="ECO:0000256" key="3">
    <source>
        <dbReference type="ARBA" id="ARBA00023163"/>
    </source>
</evidence>
<proteinExistence type="predicted"/>
<feature type="domain" description="IclR-ED" evidence="5">
    <location>
        <begin position="77"/>
        <end position="260"/>
    </location>
</feature>
<dbReference type="InterPro" id="IPR036390">
    <property type="entry name" value="WH_DNA-bd_sf"/>
</dbReference>
<dbReference type="PANTHER" id="PTHR30136:SF39">
    <property type="entry name" value="TRANSCRIPTIONAL REGULATORY PROTEIN"/>
    <property type="match status" value="1"/>
</dbReference>
<dbReference type="RefSeq" id="WP_310066579.1">
    <property type="nucleotide sequence ID" value="NZ_JAVDQN010000002.1"/>
</dbReference>